<proteinExistence type="predicted"/>
<organism evidence="1 2">
    <name type="scientific">Candidatus Accumulibacter vicinus</name>
    <dbReference type="NCBI Taxonomy" id="2954382"/>
    <lineage>
        <taxon>Bacteria</taxon>
        <taxon>Pseudomonadati</taxon>
        <taxon>Pseudomonadota</taxon>
        <taxon>Betaproteobacteria</taxon>
        <taxon>Candidatus Accumulibacter</taxon>
    </lineage>
</organism>
<protein>
    <submittedName>
        <fullName evidence="1">Uncharacterized protein</fullName>
    </submittedName>
</protein>
<dbReference type="AlphaFoldDB" id="A0A084XXQ3"/>
<evidence type="ECO:0000313" key="1">
    <source>
        <dbReference type="EMBL" id="KFB67247.1"/>
    </source>
</evidence>
<sequence>MALVLDHRGKGTEDVRIGDVLFLGDAGHQQMPANQPDDQLTVLGRNAVLGAELGSIHGTEFRVVTAASLADVVEQRRHVEYPATGEITDQLAAQRILMREFVGKKAAQVAQDLQGVLIDGIDMEQIVLHLADNLAEIGQIATQNPELVHPTQLMQHAARLFEDFQKTGAILGVTTEIGVNSGPCMPQGAQGARRHSLQTGVFLHQQESFEHRPGPSVEDVFVDHIQQIVPVLEAFIDRQRPLLRRWRYCSADVQQQDRVDLRDFLGCSVITLHQPFTGPAGVGGSETHPFGECRLVVKQQTIFAPADVQVQVCTQTLQKTDAALQLKLFFLGDEAVLREIFPGVTVAGRTGNPQDCLQIAQPARSFLAVGFQAVRGVLVAAVPLFLFHPFGFEEGLWVDLSLEFFTGILEQFATPGQQACFEQCSLNRQVGGGVRTLFDSAHARSDIESDVVEERDCALELGSQDLVGRLWQQQQDVNVGGGIELAASVTTDRDQSQ</sequence>
<gene>
    <name evidence="1" type="ORF">CAPSK01_003364</name>
</gene>
<dbReference type="EMBL" id="JDSS02000031">
    <property type="protein sequence ID" value="KFB67247.1"/>
    <property type="molecule type" value="Genomic_DNA"/>
</dbReference>
<reference evidence="1 2" key="1">
    <citation type="submission" date="2014-07" db="EMBL/GenBank/DDBJ databases">
        <title>Expanding our view of genomic diversity in Candidatus Accumulibacter clades.</title>
        <authorList>
            <person name="Skennerton C.T."/>
            <person name="Barr J.J."/>
            <person name="Slater F.R."/>
            <person name="Bond P.L."/>
            <person name="Tyson G.W."/>
        </authorList>
    </citation>
    <scope>NUCLEOTIDE SEQUENCE [LARGE SCALE GENOMIC DNA]</scope>
    <source>
        <strain evidence="2">SK-01</strain>
    </source>
</reference>
<comment type="caution">
    <text evidence="1">The sequence shown here is derived from an EMBL/GenBank/DDBJ whole genome shotgun (WGS) entry which is preliminary data.</text>
</comment>
<dbReference type="Proteomes" id="UP000019812">
    <property type="component" value="Unassembled WGS sequence"/>
</dbReference>
<name>A0A084XXQ3_9PROT</name>
<accession>A0A084XXQ3</accession>
<evidence type="ECO:0000313" key="2">
    <source>
        <dbReference type="Proteomes" id="UP000019812"/>
    </source>
</evidence>